<comment type="caution">
    <text evidence="1">The sequence shown here is derived from an EMBL/GenBank/DDBJ whole genome shotgun (WGS) entry which is preliminary data.</text>
</comment>
<proteinExistence type="predicted"/>
<keyword evidence="2" id="KW-1185">Reference proteome</keyword>
<dbReference type="EMBL" id="MU277216">
    <property type="protein sequence ID" value="KAI0060879.1"/>
    <property type="molecule type" value="Genomic_DNA"/>
</dbReference>
<reference evidence="1" key="2">
    <citation type="journal article" date="2022" name="New Phytol.">
        <title>Evolutionary transition to the ectomycorrhizal habit in the genomes of a hyperdiverse lineage of mushroom-forming fungi.</title>
        <authorList>
            <person name="Looney B."/>
            <person name="Miyauchi S."/>
            <person name="Morin E."/>
            <person name="Drula E."/>
            <person name="Courty P.E."/>
            <person name="Kohler A."/>
            <person name="Kuo A."/>
            <person name="LaButti K."/>
            <person name="Pangilinan J."/>
            <person name="Lipzen A."/>
            <person name="Riley R."/>
            <person name="Andreopoulos W."/>
            <person name="He G."/>
            <person name="Johnson J."/>
            <person name="Nolan M."/>
            <person name="Tritt A."/>
            <person name="Barry K.W."/>
            <person name="Grigoriev I.V."/>
            <person name="Nagy L.G."/>
            <person name="Hibbett D."/>
            <person name="Henrissat B."/>
            <person name="Matheny P.B."/>
            <person name="Labbe J."/>
            <person name="Martin F.M."/>
        </authorList>
    </citation>
    <scope>NUCLEOTIDE SEQUENCE</scope>
    <source>
        <strain evidence="1">HHB10654</strain>
    </source>
</reference>
<organism evidence="1 2">
    <name type="scientific">Artomyces pyxidatus</name>
    <dbReference type="NCBI Taxonomy" id="48021"/>
    <lineage>
        <taxon>Eukaryota</taxon>
        <taxon>Fungi</taxon>
        <taxon>Dikarya</taxon>
        <taxon>Basidiomycota</taxon>
        <taxon>Agaricomycotina</taxon>
        <taxon>Agaricomycetes</taxon>
        <taxon>Russulales</taxon>
        <taxon>Auriscalpiaceae</taxon>
        <taxon>Artomyces</taxon>
    </lineage>
</organism>
<evidence type="ECO:0000313" key="1">
    <source>
        <dbReference type="EMBL" id="KAI0060879.1"/>
    </source>
</evidence>
<protein>
    <submittedName>
        <fullName evidence="1">Uncharacterized protein</fullName>
    </submittedName>
</protein>
<name>A0ACB8SW96_9AGAM</name>
<dbReference type="Proteomes" id="UP000814140">
    <property type="component" value="Unassembled WGS sequence"/>
</dbReference>
<reference evidence="1" key="1">
    <citation type="submission" date="2021-03" db="EMBL/GenBank/DDBJ databases">
        <authorList>
            <consortium name="DOE Joint Genome Institute"/>
            <person name="Ahrendt S."/>
            <person name="Looney B.P."/>
            <person name="Miyauchi S."/>
            <person name="Morin E."/>
            <person name="Drula E."/>
            <person name="Courty P.E."/>
            <person name="Chicoki N."/>
            <person name="Fauchery L."/>
            <person name="Kohler A."/>
            <person name="Kuo A."/>
            <person name="Labutti K."/>
            <person name="Pangilinan J."/>
            <person name="Lipzen A."/>
            <person name="Riley R."/>
            <person name="Andreopoulos W."/>
            <person name="He G."/>
            <person name="Johnson J."/>
            <person name="Barry K.W."/>
            <person name="Grigoriev I.V."/>
            <person name="Nagy L."/>
            <person name="Hibbett D."/>
            <person name="Henrissat B."/>
            <person name="Matheny P.B."/>
            <person name="Labbe J."/>
            <person name="Martin F."/>
        </authorList>
    </citation>
    <scope>NUCLEOTIDE SEQUENCE</scope>
    <source>
        <strain evidence="1">HHB10654</strain>
    </source>
</reference>
<sequence>MDAPPPFSHDDHDDVDLVGNASPLYSPEAAATERVLQTSADAHPPSPFHPLHHQTSAPSSAQTFVYRNNFFETDLGPNVWGLRQPAYGHNAIVHGSVKLAQKCTHVFRLEATLLGVAKVTASTRGMITDVLERPLVSSQVTLFTSCPSSGYCPTDHTFTFTIPFPSFVNGETSPLPPSYMTWSPGLSCEILYSLRIDVSRKGLRRHENTTIPVLYLPKTWPSLPSSPSEPFKNIALPPIWPADACPRFKARAVVPSVQLILPATPIHPSGALLPVTLTFTCPAAPALVRLLAQSASIALVKRTIAHTKEGALVAGRETPLAKGTPTGEDSAREGVARAHYALALGAPGKEQSWRVHDALEVAYFVRVTLRTGGSATNYVPSYSHDECVYVATEPGGTREREELQLGGTSAPAIGMSHPRLELRPTHSMTW</sequence>
<accession>A0ACB8SW96</accession>
<gene>
    <name evidence="1" type="ORF">BV25DRAFT_1827440</name>
</gene>
<evidence type="ECO:0000313" key="2">
    <source>
        <dbReference type="Proteomes" id="UP000814140"/>
    </source>
</evidence>